<dbReference type="RefSeq" id="WP_146935343.1">
    <property type="nucleotide sequence ID" value="NZ_BJXW01000007.1"/>
</dbReference>
<sequence>MSVNLKKQPKLKSHGLFTDYTILLENQEFRHKNDVVREAATLFNAGKDVSQISRLLKRPKMEVTLMLLHQATKSRIDIQDLVKGW</sequence>
<name>A0A511UWJ2_9BACI</name>
<organism evidence="1 2">
    <name type="scientific">Cerasibacillus quisquiliarum</name>
    <dbReference type="NCBI Taxonomy" id="227865"/>
    <lineage>
        <taxon>Bacteria</taxon>
        <taxon>Bacillati</taxon>
        <taxon>Bacillota</taxon>
        <taxon>Bacilli</taxon>
        <taxon>Bacillales</taxon>
        <taxon>Bacillaceae</taxon>
        <taxon>Cerasibacillus</taxon>
    </lineage>
</organism>
<keyword evidence="2" id="KW-1185">Reference proteome</keyword>
<dbReference type="AlphaFoldDB" id="A0A511UWJ2"/>
<dbReference type="Proteomes" id="UP000321491">
    <property type="component" value="Unassembled WGS sequence"/>
</dbReference>
<reference evidence="1 2" key="1">
    <citation type="submission" date="2019-07" db="EMBL/GenBank/DDBJ databases">
        <title>Whole genome shotgun sequence of Cerasibacillus quisquiliarum NBRC 102429.</title>
        <authorList>
            <person name="Hosoyama A."/>
            <person name="Uohara A."/>
            <person name="Ohji S."/>
            <person name="Ichikawa N."/>
        </authorList>
    </citation>
    <scope>NUCLEOTIDE SEQUENCE [LARGE SCALE GENOMIC DNA]</scope>
    <source>
        <strain evidence="1 2">NBRC 102429</strain>
    </source>
</reference>
<proteinExistence type="predicted"/>
<protein>
    <submittedName>
        <fullName evidence="1">Uncharacterized protein</fullName>
    </submittedName>
</protein>
<dbReference type="EMBL" id="BJXW01000007">
    <property type="protein sequence ID" value="GEN30261.1"/>
    <property type="molecule type" value="Genomic_DNA"/>
</dbReference>
<accession>A0A511UWJ2</accession>
<gene>
    <name evidence="1" type="ORF">CQU01_04990</name>
</gene>
<comment type="caution">
    <text evidence="1">The sequence shown here is derived from an EMBL/GenBank/DDBJ whole genome shotgun (WGS) entry which is preliminary data.</text>
</comment>
<evidence type="ECO:0000313" key="2">
    <source>
        <dbReference type="Proteomes" id="UP000321491"/>
    </source>
</evidence>
<evidence type="ECO:0000313" key="1">
    <source>
        <dbReference type="EMBL" id="GEN30261.1"/>
    </source>
</evidence>